<evidence type="ECO:0000256" key="2">
    <source>
        <dbReference type="ARBA" id="ARBA00010499"/>
    </source>
</evidence>
<dbReference type="InterPro" id="IPR013785">
    <property type="entry name" value="Aldolase_TIM"/>
</dbReference>
<comment type="caution">
    <text evidence="8">The sequence shown here is derived from an EMBL/GenBank/DDBJ whole genome shotgun (WGS) entry which is preliminary data.</text>
</comment>
<evidence type="ECO:0000256" key="4">
    <source>
        <dbReference type="ARBA" id="ARBA00022490"/>
    </source>
</evidence>
<keyword evidence="5" id="KW-0808">Transferase</keyword>
<dbReference type="EC" id="2.5.1.55" evidence="3"/>
<dbReference type="PANTHER" id="PTHR21057">
    <property type="entry name" value="PHOSPHO-2-DEHYDRO-3-DEOXYHEPTONATE ALDOLASE"/>
    <property type="match status" value="1"/>
</dbReference>
<dbReference type="SUPFAM" id="SSF51569">
    <property type="entry name" value="Aldolase"/>
    <property type="match status" value="1"/>
</dbReference>
<evidence type="ECO:0000256" key="5">
    <source>
        <dbReference type="ARBA" id="ARBA00022679"/>
    </source>
</evidence>
<comment type="similarity">
    <text evidence="2">Belongs to the KdsA family.</text>
</comment>
<name>X1MEK2_9ZZZZ</name>
<dbReference type="GO" id="GO:0008676">
    <property type="term" value="F:3-deoxy-8-phosphooctulonate synthase activity"/>
    <property type="evidence" value="ECO:0007669"/>
    <property type="project" value="UniProtKB-EC"/>
</dbReference>
<dbReference type="AlphaFoldDB" id="X1MEK2"/>
<evidence type="ECO:0000259" key="7">
    <source>
        <dbReference type="Pfam" id="PF00793"/>
    </source>
</evidence>
<comment type="subcellular location">
    <subcellularLocation>
        <location evidence="1">Cytoplasm</location>
    </subcellularLocation>
</comment>
<evidence type="ECO:0000256" key="6">
    <source>
        <dbReference type="ARBA" id="ARBA00049112"/>
    </source>
</evidence>
<feature type="non-terminal residue" evidence="8">
    <location>
        <position position="127"/>
    </location>
</feature>
<sequence length="127" mass="13682">MSLPVLSDIHCRTEVDEAAAVLDVIQIPAFLSRQTDLLIAAARTKVPLNIKKGQFLAPWDIKNVIEKVAFTGNKNIIITERASSFGYNNLVSDMRALAILGEYGYPVIFDAAHSVQLPGARGVSSGG</sequence>
<organism evidence="8">
    <name type="scientific">marine sediment metagenome</name>
    <dbReference type="NCBI Taxonomy" id="412755"/>
    <lineage>
        <taxon>unclassified sequences</taxon>
        <taxon>metagenomes</taxon>
        <taxon>ecological metagenomes</taxon>
    </lineage>
</organism>
<evidence type="ECO:0000313" key="8">
    <source>
        <dbReference type="EMBL" id="GAI13115.1"/>
    </source>
</evidence>
<evidence type="ECO:0000256" key="1">
    <source>
        <dbReference type="ARBA" id="ARBA00004496"/>
    </source>
</evidence>
<dbReference type="InterPro" id="IPR006218">
    <property type="entry name" value="DAHP1/KDSA"/>
</dbReference>
<reference evidence="8" key="1">
    <citation type="journal article" date="2014" name="Front. Microbiol.">
        <title>High frequency of phylogenetically diverse reductive dehalogenase-homologous genes in deep subseafloor sedimentary metagenomes.</title>
        <authorList>
            <person name="Kawai M."/>
            <person name="Futagami T."/>
            <person name="Toyoda A."/>
            <person name="Takaki Y."/>
            <person name="Nishi S."/>
            <person name="Hori S."/>
            <person name="Arai W."/>
            <person name="Tsubouchi T."/>
            <person name="Morono Y."/>
            <person name="Uchiyama I."/>
            <person name="Ito T."/>
            <person name="Fujiyama A."/>
            <person name="Inagaki F."/>
            <person name="Takami H."/>
        </authorList>
    </citation>
    <scope>NUCLEOTIDE SEQUENCE</scope>
    <source>
        <strain evidence="8">Expedition CK06-06</strain>
    </source>
</reference>
<dbReference type="EMBL" id="BARV01006454">
    <property type="protein sequence ID" value="GAI13115.1"/>
    <property type="molecule type" value="Genomic_DNA"/>
</dbReference>
<protein>
    <recommendedName>
        <fullName evidence="3">3-deoxy-8-phosphooctulonate synthase</fullName>
        <ecNumber evidence="3">2.5.1.55</ecNumber>
    </recommendedName>
</protein>
<dbReference type="InterPro" id="IPR006269">
    <property type="entry name" value="KDO8P_synthase"/>
</dbReference>
<dbReference type="Pfam" id="PF00793">
    <property type="entry name" value="DAHP_synth_1"/>
    <property type="match status" value="1"/>
</dbReference>
<evidence type="ECO:0000256" key="3">
    <source>
        <dbReference type="ARBA" id="ARBA00012693"/>
    </source>
</evidence>
<comment type="catalytic activity">
    <reaction evidence="6">
        <text>D-arabinose 5-phosphate + phosphoenolpyruvate + H2O = 3-deoxy-alpha-D-manno-2-octulosonate-8-phosphate + phosphate</text>
        <dbReference type="Rhea" id="RHEA:14053"/>
        <dbReference type="ChEBI" id="CHEBI:15377"/>
        <dbReference type="ChEBI" id="CHEBI:43474"/>
        <dbReference type="ChEBI" id="CHEBI:57693"/>
        <dbReference type="ChEBI" id="CHEBI:58702"/>
        <dbReference type="ChEBI" id="CHEBI:85985"/>
        <dbReference type="EC" id="2.5.1.55"/>
    </reaction>
</comment>
<feature type="domain" description="DAHP synthetase I/KDSA" evidence="7">
    <location>
        <begin position="3"/>
        <end position="119"/>
    </location>
</feature>
<accession>X1MEK2</accession>
<dbReference type="Gene3D" id="3.20.20.70">
    <property type="entry name" value="Aldolase class I"/>
    <property type="match status" value="1"/>
</dbReference>
<gene>
    <name evidence="8" type="ORF">S06H3_13224</name>
</gene>
<dbReference type="GO" id="GO:0005737">
    <property type="term" value="C:cytoplasm"/>
    <property type="evidence" value="ECO:0007669"/>
    <property type="project" value="UniProtKB-SubCell"/>
</dbReference>
<keyword evidence="4" id="KW-0963">Cytoplasm</keyword>
<proteinExistence type="inferred from homology"/>